<dbReference type="Proteomes" id="UP000287022">
    <property type="component" value="Unassembled WGS sequence"/>
</dbReference>
<dbReference type="AlphaFoldDB" id="A0A432Z3D3"/>
<protein>
    <recommendedName>
        <fullName evidence="2">DUF4097 domain-containing protein</fullName>
    </recommendedName>
</protein>
<evidence type="ECO:0000313" key="3">
    <source>
        <dbReference type="EMBL" id="RUO72387.1"/>
    </source>
</evidence>
<feature type="signal peptide" evidence="1">
    <location>
        <begin position="1"/>
        <end position="25"/>
    </location>
</feature>
<name>A0A432Z3D3_9GAMM</name>
<feature type="chain" id="PRO_5019531463" description="DUF4097 domain-containing protein" evidence="1">
    <location>
        <begin position="26"/>
        <end position="320"/>
    </location>
</feature>
<dbReference type="EMBL" id="PIQE01000002">
    <property type="protein sequence ID" value="RUO72387.1"/>
    <property type="molecule type" value="Genomic_DNA"/>
</dbReference>
<evidence type="ECO:0000256" key="1">
    <source>
        <dbReference type="SAM" id="SignalP"/>
    </source>
</evidence>
<accession>A0A432Z3D3</accession>
<dbReference type="STRING" id="1122124.GCA_000423165_01660"/>
<evidence type="ECO:0000313" key="4">
    <source>
        <dbReference type="Proteomes" id="UP000287022"/>
    </source>
</evidence>
<dbReference type="Pfam" id="PF13349">
    <property type="entry name" value="DUF4097"/>
    <property type="match status" value="1"/>
</dbReference>
<dbReference type="RefSeq" id="WP_026860418.1">
    <property type="nucleotide sequence ID" value="NZ_JAHVIQ010000003.1"/>
</dbReference>
<dbReference type="InterPro" id="IPR025164">
    <property type="entry name" value="Toastrack_DUF4097"/>
</dbReference>
<organism evidence="3 4">
    <name type="scientific">Pseudidiomarina sediminum</name>
    <dbReference type="NCBI Taxonomy" id="431675"/>
    <lineage>
        <taxon>Bacteria</taxon>
        <taxon>Pseudomonadati</taxon>
        <taxon>Pseudomonadota</taxon>
        <taxon>Gammaproteobacteria</taxon>
        <taxon>Alteromonadales</taxon>
        <taxon>Idiomarinaceae</taxon>
        <taxon>Pseudidiomarina</taxon>
    </lineage>
</organism>
<evidence type="ECO:0000259" key="2">
    <source>
        <dbReference type="Pfam" id="PF13349"/>
    </source>
</evidence>
<feature type="domain" description="DUF4097" evidence="2">
    <location>
        <begin position="46"/>
        <end position="317"/>
    </location>
</feature>
<reference evidence="4" key="1">
    <citation type="journal article" date="2018" name="Front. Microbiol.">
        <title>Genome-Based Analysis Reveals the Taxonomy and Diversity of the Family Idiomarinaceae.</title>
        <authorList>
            <person name="Liu Y."/>
            <person name="Lai Q."/>
            <person name="Shao Z."/>
        </authorList>
    </citation>
    <scope>NUCLEOTIDE SEQUENCE [LARGE SCALE GENOMIC DNA]</scope>
    <source>
        <strain evidence="4">c121</strain>
    </source>
</reference>
<sequence length="320" mass="33740">MKTVMTVVSGAALLAGSYFPLAALAKQQQVDERIEVPSSVTVNVNNMRGEVTLIGGEGNYAEVKGKLDEYATGFTFELNGNTLNIVVEMPERGNFRGDEATDLTVRLPASAQLDINGVSSDFEVKGFERSVRVNTVSGDIEAENLAGTAQLTTVSGDIEAEGLSGEVTMKTVSGDIEDVDNSAERVHYTSTSGDIEVASSARDVRLETVSGDVEARLQQLDRLQMKAVSGDLIARLALAKDGKIEANSVSGGVLLHFADAVHAKLNAEVSGGGSIINNLSDVKAEEPRWGAGARLQTSFGDGSGRIDVSTMSGDIQLDKK</sequence>
<gene>
    <name evidence="3" type="ORF">CWI80_07440</name>
</gene>
<comment type="caution">
    <text evidence="3">The sequence shown here is derived from an EMBL/GenBank/DDBJ whole genome shotgun (WGS) entry which is preliminary data.</text>
</comment>
<proteinExistence type="predicted"/>
<keyword evidence="1" id="KW-0732">Signal</keyword>
<keyword evidence="4" id="KW-1185">Reference proteome</keyword>